<gene>
    <name evidence="2" type="ORF">WQ57_19650</name>
</gene>
<evidence type="ECO:0000313" key="2">
    <source>
        <dbReference type="EMBL" id="KKK36396.1"/>
    </source>
</evidence>
<sequence>MTKPLDGIKILDLSWVFSAPYATLLLQDLGAEVVKVERPGLGDRSRSLPPFQGNVSGYFYMLNRGKKSISLNLKSNEGKQLFLDLAKEFDVVVENFVAGTMDKLGIGYEHVEKMNPGIIYASLNGFGSDGPYSHLPSIDGIAQAMGGLMSQNGLEGGKPLKTGPAVADALSGIYLTVGILSAIIDRNKTGKGQRLEVSMMDSIFSVLEESVIRTSMTGESLEARGNKDPLGAPWEAFETKDGKWAIVCASGHDRFTKVYQGIGRKDIVDAFGGDDLASLEKRAENLDYLNGIFADWAIQKDLDELLSFLADLHVPAGEVKNVKQLIDDAHLKGRNMVVDVEHPVFGQIKLPNFPIKFFEKEMGLRIGENPLEPQLGEHNERILQSVLGLNEEEIKRLKDNGVIYQTNASKHTLKK</sequence>
<dbReference type="InterPro" id="IPR050483">
    <property type="entry name" value="CoA-transferase_III_domain"/>
</dbReference>
<dbReference type="SUPFAM" id="SSF89796">
    <property type="entry name" value="CoA-transferase family III (CaiB/BaiF)"/>
    <property type="match status" value="1"/>
</dbReference>
<dbReference type="Gene3D" id="3.40.50.10540">
    <property type="entry name" value="Crotonobetainyl-coa:carnitine coa-transferase, domain 1"/>
    <property type="match status" value="1"/>
</dbReference>
<dbReference type="AlphaFoldDB" id="A0A0M2SRT9"/>
<proteinExistence type="predicted"/>
<dbReference type="InterPro" id="IPR023606">
    <property type="entry name" value="CoA-Trfase_III_dom_1_sf"/>
</dbReference>
<dbReference type="Gene3D" id="3.30.1540.10">
    <property type="entry name" value="formyl-coa transferase, domain 3"/>
    <property type="match status" value="1"/>
</dbReference>
<dbReference type="EMBL" id="LAYY01000032">
    <property type="protein sequence ID" value="KKK36396.1"/>
    <property type="molecule type" value="Genomic_DNA"/>
</dbReference>
<dbReference type="InterPro" id="IPR044855">
    <property type="entry name" value="CoA-Trfase_III_dom3_sf"/>
</dbReference>
<evidence type="ECO:0008006" key="4">
    <source>
        <dbReference type="Google" id="ProtNLM"/>
    </source>
</evidence>
<evidence type="ECO:0000313" key="3">
    <source>
        <dbReference type="Proteomes" id="UP000034166"/>
    </source>
</evidence>
<dbReference type="Proteomes" id="UP000034166">
    <property type="component" value="Unassembled WGS sequence"/>
</dbReference>
<dbReference type="PANTHER" id="PTHR48207:SF3">
    <property type="entry name" value="SUCCINATE--HYDROXYMETHYLGLUTARATE COA-TRANSFERASE"/>
    <property type="match status" value="1"/>
</dbReference>
<organism evidence="2 3">
    <name type="scientific">Mesobacillus campisalis</name>
    <dbReference type="NCBI Taxonomy" id="1408103"/>
    <lineage>
        <taxon>Bacteria</taxon>
        <taxon>Bacillati</taxon>
        <taxon>Bacillota</taxon>
        <taxon>Bacilli</taxon>
        <taxon>Bacillales</taxon>
        <taxon>Bacillaceae</taxon>
        <taxon>Mesobacillus</taxon>
    </lineage>
</organism>
<name>A0A0M2SRT9_9BACI</name>
<accession>A0A0M2SRT9</accession>
<dbReference type="GO" id="GO:0008410">
    <property type="term" value="F:CoA-transferase activity"/>
    <property type="evidence" value="ECO:0007669"/>
    <property type="project" value="TreeGrafter"/>
</dbReference>
<dbReference type="InterPro" id="IPR003673">
    <property type="entry name" value="CoA-Trfase_fam_III"/>
</dbReference>
<evidence type="ECO:0000256" key="1">
    <source>
        <dbReference type="ARBA" id="ARBA00022679"/>
    </source>
</evidence>
<protein>
    <recommendedName>
        <fullName evidence="4">Carnitine dehydratase</fullName>
    </recommendedName>
</protein>
<dbReference type="PANTHER" id="PTHR48207">
    <property type="entry name" value="SUCCINATE--HYDROXYMETHYLGLUTARATE COA-TRANSFERASE"/>
    <property type="match status" value="1"/>
</dbReference>
<dbReference type="OrthoDB" id="9797653at2"/>
<reference evidence="2 3" key="1">
    <citation type="submission" date="2015-04" db="EMBL/GenBank/DDBJ databases">
        <title>Taxonomic description and genome sequence of Bacillus campisalis sp. nov., a novel member of the genus Bacillus isolated from solar saltern.</title>
        <authorList>
            <person name="Mathan Kumar R."/>
            <person name="Kaur G."/>
            <person name="Kumar A."/>
            <person name="Singh N.K."/>
            <person name="Kaur N."/>
            <person name="Kumar N."/>
            <person name="Mayilraj S."/>
        </authorList>
    </citation>
    <scope>NUCLEOTIDE SEQUENCE [LARGE SCALE GENOMIC DNA]</scope>
    <source>
        <strain evidence="2 3">SA2-6</strain>
    </source>
</reference>
<keyword evidence="1" id="KW-0808">Transferase</keyword>
<dbReference type="Pfam" id="PF02515">
    <property type="entry name" value="CoA_transf_3"/>
    <property type="match status" value="1"/>
</dbReference>
<keyword evidence="3" id="KW-1185">Reference proteome</keyword>
<comment type="caution">
    <text evidence="2">The sequence shown here is derived from an EMBL/GenBank/DDBJ whole genome shotgun (WGS) entry which is preliminary data.</text>
</comment>
<dbReference type="RefSeq" id="WP_046525471.1">
    <property type="nucleotide sequence ID" value="NZ_LAYY01000032.1"/>
</dbReference>
<dbReference type="PATRIC" id="fig|1408103.3.peg.4349"/>